<organism evidence="1 2">
    <name type="scientific">Scophthalmus maximus</name>
    <name type="common">Turbot</name>
    <name type="synonym">Psetta maxima</name>
    <dbReference type="NCBI Taxonomy" id="52904"/>
    <lineage>
        <taxon>Eukaryota</taxon>
        <taxon>Metazoa</taxon>
        <taxon>Chordata</taxon>
        <taxon>Craniata</taxon>
        <taxon>Vertebrata</taxon>
        <taxon>Euteleostomi</taxon>
        <taxon>Actinopterygii</taxon>
        <taxon>Neopterygii</taxon>
        <taxon>Teleostei</taxon>
        <taxon>Neoteleostei</taxon>
        <taxon>Acanthomorphata</taxon>
        <taxon>Carangaria</taxon>
        <taxon>Pleuronectiformes</taxon>
        <taxon>Pleuronectoidei</taxon>
        <taxon>Scophthalmidae</taxon>
        <taxon>Scophthalmus</taxon>
    </lineage>
</organism>
<accession>A0A8D3BBB2</accession>
<reference evidence="1" key="1">
    <citation type="submission" date="2023-05" db="EMBL/GenBank/DDBJ databases">
        <title>High-quality long-read genome of Scophthalmus maximus.</title>
        <authorList>
            <person name="Lien S."/>
            <person name="Martinez P."/>
        </authorList>
    </citation>
    <scope>NUCLEOTIDE SEQUENCE [LARGE SCALE GENOMIC DNA]</scope>
</reference>
<reference evidence="1" key="2">
    <citation type="submission" date="2025-08" db="UniProtKB">
        <authorList>
            <consortium name="Ensembl"/>
        </authorList>
    </citation>
    <scope>IDENTIFICATION</scope>
</reference>
<dbReference type="Ensembl" id="ENSSMAT00000031876.2">
    <property type="protein sequence ID" value="ENSSMAP00000031490.2"/>
    <property type="gene ID" value="ENSSMAG00000019292.2"/>
</dbReference>
<sequence length="89" mass="9622">QRFRQLSEVQLQGPSDGVDVHLAHHHRHMRAVLTGIEGGLQGLNISGHSRHSVDALPDDVGHLGALSVVSGLTPFMGMTVLCQSLPWRV</sequence>
<dbReference type="AlphaFoldDB" id="A0A8D3BBB2"/>
<evidence type="ECO:0000313" key="1">
    <source>
        <dbReference type="Ensembl" id="ENSSMAP00000031490.2"/>
    </source>
</evidence>
<proteinExistence type="predicted"/>
<dbReference type="Proteomes" id="UP000694558">
    <property type="component" value="Chromosome 16"/>
</dbReference>
<protein>
    <submittedName>
        <fullName evidence="1">Uncharacterized protein</fullName>
    </submittedName>
</protein>
<dbReference type="GeneTree" id="ENSGT01030000236219"/>
<name>A0A8D3BBB2_SCOMX</name>
<evidence type="ECO:0000313" key="2">
    <source>
        <dbReference type="Proteomes" id="UP000694558"/>
    </source>
</evidence>